<accession>A0A1C5G5V1</accession>
<proteinExistence type="predicted"/>
<evidence type="ECO:0000313" key="2">
    <source>
        <dbReference type="Proteomes" id="UP000198251"/>
    </source>
</evidence>
<organism evidence="1 2">
    <name type="scientific">Micromonospora echinofusca</name>
    <dbReference type="NCBI Taxonomy" id="47858"/>
    <lineage>
        <taxon>Bacteria</taxon>
        <taxon>Bacillati</taxon>
        <taxon>Actinomycetota</taxon>
        <taxon>Actinomycetes</taxon>
        <taxon>Micromonosporales</taxon>
        <taxon>Micromonosporaceae</taxon>
        <taxon>Micromonospora</taxon>
    </lineage>
</organism>
<dbReference type="AlphaFoldDB" id="A0A1C5G5V1"/>
<dbReference type="Proteomes" id="UP000198251">
    <property type="component" value="Chromosome I"/>
</dbReference>
<keyword evidence="2" id="KW-1185">Reference proteome</keyword>
<evidence type="ECO:0000313" key="1">
    <source>
        <dbReference type="EMBL" id="SCG14932.1"/>
    </source>
</evidence>
<protein>
    <submittedName>
        <fullName evidence="1">Uncharacterized protein</fullName>
    </submittedName>
</protein>
<sequence>MGSALSVPPALASWDTAGSSGQVRFVAFAADVQSAVAMQLRVTPDPLALRVDIGLPDKVPLLALNDLDNYLFPLVPKLTKDIGRQFASVWATKRHATWSSVAVCQTHAVQDPGGVCSLQVRTTASASTTAYKRQIRDQIIAAQPLLDGGIALQLAFVVGPRRAWPNLWKPTIDSLGSILGSDAGAREWDPRDGRITDLGLHCVIDPAAGNQVTIAIRADTVGKQTAR</sequence>
<dbReference type="EMBL" id="LT607733">
    <property type="protein sequence ID" value="SCG14932.1"/>
    <property type="molecule type" value="Genomic_DNA"/>
</dbReference>
<gene>
    <name evidence="1" type="ORF">GA0070610_1154</name>
</gene>
<reference evidence="1 2" key="1">
    <citation type="submission" date="2016-06" db="EMBL/GenBank/DDBJ databases">
        <authorList>
            <person name="Kjaerup R.B."/>
            <person name="Dalgaard T.S."/>
            <person name="Juul-Madsen H.R."/>
        </authorList>
    </citation>
    <scope>NUCLEOTIDE SEQUENCE [LARGE SCALE GENOMIC DNA]</scope>
    <source>
        <strain evidence="1 2">DSM 43913</strain>
    </source>
</reference>
<name>A0A1C5G5V1_MICEH</name>